<protein>
    <recommendedName>
        <fullName evidence="5">Endonuclease-reverse transcriptase</fullName>
    </recommendedName>
</protein>
<feature type="region of interest" description="Disordered" evidence="2">
    <location>
        <begin position="194"/>
        <end position="226"/>
    </location>
</feature>
<evidence type="ECO:0000313" key="4">
    <source>
        <dbReference type="Proteomes" id="UP001642540"/>
    </source>
</evidence>
<keyword evidence="1" id="KW-0175">Coiled coil</keyword>
<evidence type="ECO:0000256" key="2">
    <source>
        <dbReference type="SAM" id="MobiDB-lite"/>
    </source>
</evidence>
<accession>A0ABP1R1N0</accession>
<dbReference type="EMBL" id="CAXLJM020000049">
    <property type="protein sequence ID" value="CAL8114314.1"/>
    <property type="molecule type" value="Genomic_DNA"/>
</dbReference>
<sequence length="226" mass="25831">MATKENNATVPQPEVTLAELKQLLVSQHAESSEKLTKIGDRLEDMEFRIVALEEQQEHVITKEQLQKTVAELKADFEEERYRLIKRNNLIVFGIEENEEGEEILQKLVQILRPGGGFTMDQERVGQEGKNGKPRPVRLVLPNAIVKRNMMANLKNLKHKEEFKSIQVVQDLTRNQQKVRSAEYIKSKLEVGTGEKGNRVKRVKLDAQSSSSRDPSNRSADMETDLQ</sequence>
<comment type="caution">
    <text evidence="3">The sequence shown here is derived from an EMBL/GenBank/DDBJ whole genome shotgun (WGS) entry which is preliminary data.</text>
</comment>
<keyword evidence="4" id="KW-1185">Reference proteome</keyword>
<proteinExistence type="predicted"/>
<name>A0ABP1R1N0_9HEXA</name>
<feature type="compositionally biased region" description="Low complexity" evidence="2">
    <location>
        <begin position="208"/>
        <end position="218"/>
    </location>
</feature>
<feature type="coiled-coil region" evidence="1">
    <location>
        <begin position="35"/>
        <end position="82"/>
    </location>
</feature>
<evidence type="ECO:0008006" key="5">
    <source>
        <dbReference type="Google" id="ProtNLM"/>
    </source>
</evidence>
<organism evidence="3 4">
    <name type="scientific">Orchesella dallaii</name>
    <dbReference type="NCBI Taxonomy" id="48710"/>
    <lineage>
        <taxon>Eukaryota</taxon>
        <taxon>Metazoa</taxon>
        <taxon>Ecdysozoa</taxon>
        <taxon>Arthropoda</taxon>
        <taxon>Hexapoda</taxon>
        <taxon>Collembola</taxon>
        <taxon>Entomobryomorpha</taxon>
        <taxon>Entomobryoidea</taxon>
        <taxon>Orchesellidae</taxon>
        <taxon>Orchesellinae</taxon>
        <taxon>Orchesella</taxon>
    </lineage>
</organism>
<gene>
    <name evidence="3" type="ORF">ODALV1_LOCUS16410</name>
</gene>
<evidence type="ECO:0000313" key="3">
    <source>
        <dbReference type="EMBL" id="CAL8114314.1"/>
    </source>
</evidence>
<dbReference type="Proteomes" id="UP001642540">
    <property type="component" value="Unassembled WGS sequence"/>
</dbReference>
<reference evidence="3 4" key="1">
    <citation type="submission" date="2024-08" db="EMBL/GenBank/DDBJ databases">
        <authorList>
            <person name="Cucini C."/>
            <person name="Frati F."/>
        </authorList>
    </citation>
    <scope>NUCLEOTIDE SEQUENCE [LARGE SCALE GENOMIC DNA]</scope>
</reference>
<evidence type="ECO:0000256" key="1">
    <source>
        <dbReference type="SAM" id="Coils"/>
    </source>
</evidence>